<feature type="compositionally biased region" description="Basic and acidic residues" evidence="1">
    <location>
        <begin position="604"/>
        <end position="626"/>
    </location>
</feature>
<feature type="compositionally biased region" description="Low complexity" evidence="1">
    <location>
        <begin position="318"/>
        <end position="331"/>
    </location>
</feature>
<feature type="region of interest" description="Disordered" evidence="1">
    <location>
        <begin position="309"/>
        <end position="358"/>
    </location>
</feature>
<gene>
    <name evidence="3" type="ORF">WMY93_004420</name>
</gene>
<protein>
    <recommendedName>
        <fullName evidence="2">SPEF2 C-terminal domain-containing protein</fullName>
    </recommendedName>
</protein>
<evidence type="ECO:0000256" key="1">
    <source>
        <dbReference type="SAM" id="MobiDB-lite"/>
    </source>
</evidence>
<dbReference type="SUPFAM" id="SSF52540">
    <property type="entry name" value="P-loop containing nucleoside triphosphate hydrolases"/>
    <property type="match status" value="1"/>
</dbReference>
<dbReference type="InterPro" id="IPR027417">
    <property type="entry name" value="P-loop_NTPase"/>
</dbReference>
<dbReference type="PANTHER" id="PTHR14919">
    <property type="entry name" value="KPL2-RELATED"/>
    <property type="match status" value="1"/>
</dbReference>
<feature type="region of interest" description="Disordered" evidence="1">
    <location>
        <begin position="600"/>
        <end position="654"/>
    </location>
</feature>
<feature type="compositionally biased region" description="Pro residues" evidence="1">
    <location>
        <begin position="637"/>
        <end position="647"/>
    </location>
</feature>
<dbReference type="GO" id="GO:0002177">
    <property type="term" value="C:manchette"/>
    <property type="evidence" value="ECO:0007669"/>
    <property type="project" value="TreeGrafter"/>
</dbReference>
<dbReference type="Gene3D" id="3.40.50.300">
    <property type="entry name" value="P-loop containing nucleotide triphosphate hydrolases"/>
    <property type="match status" value="1"/>
</dbReference>
<dbReference type="Proteomes" id="UP001460270">
    <property type="component" value="Unassembled WGS sequence"/>
</dbReference>
<accession>A0AAW0PR20</accession>
<dbReference type="Pfam" id="PF24082">
    <property type="entry name" value="SPEF2_C"/>
    <property type="match status" value="1"/>
</dbReference>
<sequence>MAGEWVWFEEGDGTKLPPTNNHILGHVVARLETLAHPPNEKQAKVQFPDFRLKACVLGKLCSGKSSCLAKIAQAHGIHVLSIHELINKALNAYRGTAATQELSDSVKEPKGESYILPQDFALFKLPTQAINEIEAGKAVTEGNDVPFELLVKIVIEAIQKIPANSGWILDGFPLNINQAHLLEKALGGSVEEEQCIDTNSQMNLAVDPDPPIVPPSPPPALDLALLLDISDECAVTRAVNLTCAAATDSTRDYIYMSQIPQRVVTGKTENLIRIDANVDEEELVSRVESVLLQVKRPLQEVVTSPANEVVVSDEGTNSQSMTSSLGQSSNQELTANLQSTESSKSLNTEKDGNGKTQMSMHNLESSKMVSLTNESSSTYFDRPLPPGVPEVLHLHWKNVCEMYVDNIKAVLQELRLENILIKQHISKIKEEFKDYLGRPDLRQEIVSHWQKDFNSVSDDMRSDEETKAELHLRLQELCERLWNICEKRKEENEQEMAAVMEDGWLSDHTALLVNYHSILMQVELDRFQDIFCILKKYYLSESNKPLLESPPNLTKISLLDTSSILVLETQSQQNEQDQPQKKLLNDYEEAVRAINSLLPAAAQQREEETKPNDKAQEKPQGADKSSKKSAKKKKGPASPPPASNPEPPEVKPQNEAAKMRMSLVKGHGLNLVDFIQRNAEETSCCMKSWLKEHFQIEMKSIEQLAEVVRHHIEFETKLLNELVLDCTNFSLNGDYLMEALPPPSWLLSCLEFLAFLKNIITASKGRNTLPETWTTMTETQMMEIVTSLKDKHDLVDWRRFLLGCALPWPSPSVTQLLDALRHFKAVDVERKGYISEKQYLQTQLWFTNKTVEEDPSKPLPSGRLLNLFKFFFQMFADHYFSPPRLNYTSMLLYLSADPNLKQGFIRALSVIVGQHLRQTSSTQLVKIREVPECSSPEVDVDFTLPEGPSSDALLGNQKVSVDALLTVLNHSSSIKDRQTEHTKLVGVYKELGYRPEDSITFSVLSTHSFIQHLMETQPHQLVSIHDFLNNGGEC</sequence>
<keyword evidence="4" id="KW-1185">Reference proteome</keyword>
<organism evidence="3 4">
    <name type="scientific">Mugilogobius chulae</name>
    <name type="common">yellowstripe goby</name>
    <dbReference type="NCBI Taxonomy" id="88201"/>
    <lineage>
        <taxon>Eukaryota</taxon>
        <taxon>Metazoa</taxon>
        <taxon>Chordata</taxon>
        <taxon>Craniata</taxon>
        <taxon>Vertebrata</taxon>
        <taxon>Euteleostomi</taxon>
        <taxon>Actinopterygii</taxon>
        <taxon>Neopterygii</taxon>
        <taxon>Teleostei</taxon>
        <taxon>Neoteleostei</taxon>
        <taxon>Acanthomorphata</taxon>
        <taxon>Gobiaria</taxon>
        <taxon>Gobiiformes</taxon>
        <taxon>Gobioidei</taxon>
        <taxon>Gobiidae</taxon>
        <taxon>Gobionellinae</taxon>
        <taxon>Mugilogobius</taxon>
    </lineage>
</organism>
<comment type="caution">
    <text evidence="3">The sequence shown here is derived from an EMBL/GenBank/DDBJ whole genome shotgun (WGS) entry which is preliminary data.</text>
</comment>
<dbReference type="PANTHER" id="PTHR14919:SF0">
    <property type="entry name" value="SPERM FLAGELLAR PROTEIN 2"/>
    <property type="match status" value="1"/>
</dbReference>
<feature type="domain" description="SPEF2 C-terminal" evidence="2">
    <location>
        <begin position="743"/>
        <end position="917"/>
    </location>
</feature>
<feature type="compositionally biased region" description="Polar residues" evidence="1">
    <location>
        <begin position="332"/>
        <end position="346"/>
    </location>
</feature>
<dbReference type="EMBL" id="JBBPFD010000003">
    <property type="protein sequence ID" value="KAK7933524.1"/>
    <property type="molecule type" value="Genomic_DNA"/>
</dbReference>
<evidence type="ECO:0000313" key="3">
    <source>
        <dbReference type="EMBL" id="KAK7933524.1"/>
    </source>
</evidence>
<reference evidence="4" key="1">
    <citation type="submission" date="2024-04" db="EMBL/GenBank/DDBJ databases">
        <title>Salinicola lusitanus LLJ914,a marine bacterium isolated from the Okinawa Trough.</title>
        <authorList>
            <person name="Li J."/>
        </authorList>
    </citation>
    <scope>NUCLEOTIDE SEQUENCE [LARGE SCALE GENOMIC DNA]</scope>
</reference>
<dbReference type="InterPro" id="IPR052634">
    <property type="entry name" value="Sperm_flagellar-bone_growth"/>
</dbReference>
<name>A0AAW0PR20_9GOBI</name>
<dbReference type="GO" id="GO:0097225">
    <property type="term" value="C:sperm midpiece"/>
    <property type="evidence" value="ECO:0007669"/>
    <property type="project" value="TreeGrafter"/>
</dbReference>
<evidence type="ECO:0000313" key="4">
    <source>
        <dbReference type="Proteomes" id="UP001460270"/>
    </source>
</evidence>
<evidence type="ECO:0000259" key="2">
    <source>
        <dbReference type="Pfam" id="PF24082"/>
    </source>
</evidence>
<dbReference type="AlphaFoldDB" id="A0AAW0PR20"/>
<dbReference type="Pfam" id="PF00406">
    <property type="entry name" value="ADK"/>
    <property type="match status" value="1"/>
</dbReference>
<dbReference type="GO" id="GO:0007288">
    <property type="term" value="P:sperm axoneme assembly"/>
    <property type="evidence" value="ECO:0007669"/>
    <property type="project" value="TreeGrafter"/>
</dbReference>
<proteinExistence type="predicted"/>
<dbReference type="InterPro" id="IPR056199">
    <property type="entry name" value="SPEF2_C"/>
</dbReference>